<reference evidence="6 7" key="1">
    <citation type="submission" date="2019-07" db="EMBL/GenBank/DDBJ databases">
        <title>Paenibacillus thiaminolyticus NRRL B-4156.</title>
        <authorList>
            <person name="Hehnly C."/>
            <person name="Zhang L."/>
        </authorList>
    </citation>
    <scope>NUCLEOTIDE SEQUENCE [LARGE SCALE GENOMIC DNA]</scope>
    <source>
        <strain evidence="6 7">NRRL B-4156</strain>
    </source>
</reference>
<dbReference type="Pfam" id="PF00872">
    <property type="entry name" value="Transposase_mut"/>
    <property type="match status" value="1"/>
</dbReference>
<dbReference type="GO" id="GO:0006313">
    <property type="term" value="P:DNA transposition"/>
    <property type="evidence" value="ECO:0007669"/>
    <property type="project" value="InterPro"/>
</dbReference>
<organism evidence="6 7">
    <name type="scientific">Paenibacillus thiaminolyticus</name>
    <name type="common">Bacillus thiaminolyticus</name>
    <dbReference type="NCBI Taxonomy" id="49283"/>
    <lineage>
        <taxon>Bacteria</taxon>
        <taxon>Bacillati</taxon>
        <taxon>Bacillota</taxon>
        <taxon>Bacilli</taxon>
        <taxon>Bacillales</taxon>
        <taxon>Paenibacillaceae</taxon>
        <taxon>Paenibacillus</taxon>
    </lineage>
</organism>
<dbReference type="EMBL" id="CP041405">
    <property type="protein sequence ID" value="QDM47197.1"/>
    <property type="molecule type" value="Genomic_DNA"/>
</dbReference>
<evidence type="ECO:0000256" key="4">
    <source>
        <dbReference type="ARBA" id="ARBA00023125"/>
    </source>
</evidence>
<protein>
    <submittedName>
        <fullName evidence="6">Uncharacterized protein</fullName>
    </submittedName>
</protein>
<evidence type="ECO:0000313" key="6">
    <source>
        <dbReference type="EMBL" id="QDM47197.1"/>
    </source>
</evidence>
<evidence type="ECO:0000256" key="2">
    <source>
        <dbReference type="ARBA" id="ARBA00010961"/>
    </source>
</evidence>
<evidence type="ECO:0000256" key="5">
    <source>
        <dbReference type="ARBA" id="ARBA00023172"/>
    </source>
</evidence>
<comment type="similarity">
    <text evidence="2">Belongs to the transposase mutator family.</text>
</comment>
<evidence type="ECO:0000256" key="1">
    <source>
        <dbReference type="ARBA" id="ARBA00002190"/>
    </source>
</evidence>
<evidence type="ECO:0000313" key="7">
    <source>
        <dbReference type="Proteomes" id="UP000315377"/>
    </source>
</evidence>
<dbReference type="AlphaFoldDB" id="A0AAP9J3W3"/>
<proteinExistence type="inferred from homology"/>
<evidence type="ECO:0000256" key="3">
    <source>
        <dbReference type="ARBA" id="ARBA00022578"/>
    </source>
</evidence>
<dbReference type="Proteomes" id="UP000315377">
    <property type="component" value="Chromosome"/>
</dbReference>
<name>A0AAP9J3W3_PANTH</name>
<gene>
    <name evidence="6" type="ORF">FLT43_08240</name>
</gene>
<comment type="function">
    <text evidence="1">Required for the transposition of the insertion element.</text>
</comment>
<dbReference type="GO" id="GO:0004803">
    <property type="term" value="F:transposase activity"/>
    <property type="evidence" value="ECO:0007669"/>
    <property type="project" value="InterPro"/>
</dbReference>
<sequence length="55" mass="6011">MDKAYPFLIADALYVKVREDGRVRSRGVMMQMGLMRMGTGNGLGLTIDDTESAAT</sequence>
<keyword evidence="5" id="KW-0233">DNA recombination</keyword>
<dbReference type="GO" id="GO:0003677">
    <property type="term" value="F:DNA binding"/>
    <property type="evidence" value="ECO:0007669"/>
    <property type="project" value="UniProtKB-KW"/>
</dbReference>
<keyword evidence="4" id="KW-0238">DNA-binding</keyword>
<keyword evidence="3" id="KW-0815">Transposition</keyword>
<accession>A0AAP9J3W3</accession>
<dbReference type="InterPro" id="IPR001207">
    <property type="entry name" value="Transposase_mutator"/>
</dbReference>